<evidence type="ECO:0000313" key="3">
    <source>
        <dbReference type="Proteomes" id="UP001209412"/>
    </source>
</evidence>
<dbReference type="EMBL" id="JAPKHW010000011">
    <property type="protein sequence ID" value="MCX4146920.1"/>
    <property type="molecule type" value="Genomic_DNA"/>
</dbReference>
<comment type="caution">
    <text evidence="2">The sequence shown here is derived from an EMBL/GenBank/DDBJ whole genome shotgun (WGS) entry which is preliminary data.</text>
</comment>
<evidence type="ECO:0000313" key="2">
    <source>
        <dbReference type="EMBL" id="MDQ6408745.1"/>
    </source>
</evidence>
<name>A0AAP5BDW7_9BURK</name>
<reference evidence="2" key="1">
    <citation type="submission" date="2022-06" db="EMBL/GenBank/DDBJ databases">
        <title>PHB producers.</title>
        <authorList>
            <person name="Besaury L."/>
        </authorList>
    </citation>
    <scope>NUCLEOTIDE SEQUENCE</scope>
    <source>
        <strain evidence="2 3">SEWS6</strain>
    </source>
</reference>
<protein>
    <submittedName>
        <fullName evidence="2">Uncharacterized protein</fullName>
    </submittedName>
</protein>
<dbReference type="RefSeq" id="WP_266258475.1">
    <property type="nucleotide sequence ID" value="NZ_JAMXWF010000011.1"/>
</dbReference>
<keyword evidence="3" id="KW-1185">Reference proteome</keyword>
<dbReference type="EMBL" id="JAMXWF010000011">
    <property type="protein sequence ID" value="MDQ6408745.1"/>
    <property type="molecule type" value="Genomic_DNA"/>
</dbReference>
<dbReference type="AlphaFoldDB" id="A0AAP5BDW7"/>
<sequence length="332" mass="34521">MALSGCASAPDATFSYHPPVLQVAISVTVTVSCNAGKTDAVYQIAPVVTPTYTADRRVTWTVDLPHSALADVDFSPQFTDDGQLTAINSTSTGEGGTILKDLVSLGVDIAAVGGGKGTLKPLAVCDTLLKQPMAVIYDANLDFSSTIPADPTPVTLEARSYFGPLDAELRNQPGLERMPVFRASVTTTGDTRVKFGDASIQSGAYIPLKLREVYNGELKIMDSHSGKPVYDSALAIPRPGGPNDYYTVLLPKPALFGGSTFSLSLSSSGAVKSIDYKTTSGTASAIEVGTSALNAAKPESAADRAAALKGQADVIAQQNRLAKCIATPATCQ</sequence>
<accession>A0AAP5BDW7</accession>
<organism evidence="2 4">
    <name type="scientific">Paraburkholderia madseniana</name>
    <dbReference type="NCBI Taxonomy" id="2599607"/>
    <lineage>
        <taxon>Bacteria</taxon>
        <taxon>Pseudomonadati</taxon>
        <taxon>Pseudomonadota</taxon>
        <taxon>Betaproteobacteria</taxon>
        <taxon>Burkholderiales</taxon>
        <taxon>Burkholderiaceae</taxon>
        <taxon>Paraburkholderia</taxon>
    </lineage>
</organism>
<gene>
    <name evidence="2" type="ORF">NIE36_16265</name>
    <name evidence="1" type="ORF">OSB80_16310</name>
</gene>
<dbReference type="Proteomes" id="UP001209412">
    <property type="component" value="Unassembled WGS sequence"/>
</dbReference>
<proteinExistence type="predicted"/>
<dbReference type="Proteomes" id="UP001242288">
    <property type="component" value="Unassembled WGS sequence"/>
</dbReference>
<evidence type="ECO:0000313" key="4">
    <source>
        <dbReference type="Proteomes" id="UP001242288"/>
    </source>
</evidence>
<evidence type="ECO:0000313" key="1">
    <source>
        <dbReference type="EMBL" id="MCX4146920.1"/>
    </source>
</evidence>